<accession>A0ABP3U407</accession>
<name>A0ABP3U407_9FLAO</name>
<reference evidence="2" key="1">
    <citation type="journal article" date="2019" name="Int. J. Syst. Evol. Microbiol.">
        <title>The Global Catalogue of Microorganisms (GCM) 10K type strain sequencing project: providing services to taxonomists for standard genome sequencing and annotation.</title>
        <authorList>
            <consortium name="The Broad Institute Genomics Platform"/>
            <consortium name="The Broad Institute Genome Sequencing Center for Infectious Disease"/>
            <person name="Wu L."/>
            <person name="Ma J."/>
        </authorList>
    </citation>
    <scope>NUCLEOTIDE SEQUENCE [LARGE SCALE GENOMIC DNA]</scope>
    <source>
        <strain evidence="2">JCM 15974</strain>
    </source>
</reference>
<evidence type="ECO:0000313" key="1">
    <source>
        <dbReference type="EMBL" id="GAA0721204.1"/>
    </source>
</evidence>
<dbReference type="Proteomes" id="UP001501758">
    <property type="component" value="Unassembled WGS sequence"/>
</dbReference>
<dbReference type="EMBL" id="BAAAGE010000002">
    <property type="protein sequence ID" value="GAA0721204.1"/>
    <property type="molecule type" value="Genomic_DNA"/>
</dbReference>
<organism evidence="1 2">
    <name type="scientific">Aquimarina litoralis</name>
    <dbReference type="NCBI Taxonomy" id="584605"/>
    <lineage>
        <taxon>Bacteria</taxon>
        <taxon>Pseudomonadati</taxon>
        <taxon>Bacteroidota</taxon>
        <taxon>Flavobacteriia</taxon>
        <taxon>Flavobacteriales</taxon>
        <taxon>Flavobacteriaceae</taxon>
        <taxon>Aquimarina</taxon>
    </lineage>
</organism>
<keyword evidence="2" id="KW-1185">Reference proteome</keyword>
<dbReference type="RefSeq" id="WP_343912381.1">
    <property type="nucleotide sequence ID" value="NZ_BAAAGE010000002.1"/>
</dbReference>
<proteinExistence type="predicted"/>
<comment type="caution">
    <text evidence="1">The sequence shown here is derived from an EMBL/GenBank/DDBJ whole genome shotgun (WGS) entry which is preliminary data.</text>
</comment>
<evidence type="ECO:0000313" key="2">
    <source>
        <dbReference type="Proteomes" id="UP001501758"/>
    </source>
</evidence>
<sequence length="640" mass="74216">MSHRNLLYTWIVGCLFILPFNLLSQELYTYSGKFELGSYKGDANFYYNIIENDTVLNGVFQFSSASLKDLLENKDSSFSISGNFENDYATGPWEFSFNLFETESKSSVEDLQYVVNVSGEQRLAKGNLIEGKPDGAWIYTAQEIQDSKVDKITFKSTIDFENGVPQRSFRIEDEEKELVGRFLRNGIAHDQWTLYSDQEVDDAESWFFSEGILERIQITSRGQTTNIEIYPNTNIIGKTITLDNTYLEILKLKLGADNASKITDSGILSLLQKNDLYYQEIDTIVSGISKAPFTPQFKVRIPYFPLNNKETKSLDLIADYYKKANAICVSLLEDTQISILKLSDEQVFKLYEEVHLISNQIVKPLGQVLEYNTKSLLPFFSRSEIINKVWERGLPSLNSQTTPIVNQIVSSKARTILDVEQLAKETFTYLSTVEEILAKKVNRQRREQKAIDLEKKMISQLQYLEVLEKSFETDTIPEAYINTLSTIKDNARSKLNRYASMQDLEEKLKYAEELVVCFDALDNIGETILKLPNQQNEIKKKYQDDVWNPFTSTVMTEMVKKRITQAYENVLIPYFLQKVEQDISCDDSIKWIQTVHKTHQRMHEMREENTRKLERKLRKEKDPLIILERFQVYPINKEKE</sequence>
<gene>
    <name evidence="1" type="ORF">GCM10009430_22210</name>
</gene>
<protein>
    <submittedName>
        <fullName evidence="1">Uncharacterized protein</fullName>
    </submittedName>
</protein>